<comment type="pathway">
    <text evidence="3 12">Cofactor biosynthesis; tetrahydrofolate biosynthesis; 7,8-dihydrofolate from 2-amino-4-hydroxy-6-hydroxymethyl-7,8-dihydropteridine diphosphate and 4-aminobenzoate: step 1/2.</text>
</comment>
<dbReference type="PANTHER" id="PTHR20941">
    <property type="entry name" value="FOLATE SYNTHESIS PROTEINS"/>
    <property type="match status" value="1"/>
</dbReference>
<dbReference type="RefSeq" id="WP_018080920.1">
    <property type="nucleotide sequence ID" value="NZ_AQWM01000003.1"/>
</dbReference>
<dbReference type="GO" id="GO:0046872">
    <property type="term" value="F:metal ion binding"/>
    <property type="evidence" value="ECO:0007669"/>
    <property type="project" value="UniProtKB-KW"/>
</dbReference>
<dbReference type="eggNOG" id="COG0294">
    <property type="taxonomic scope" value="Bacteria"/>
</dbReference>
<dbReference type="FunFam" id="3.20.20.20:FF:000006">
    <property type="entry name" value="Dihydropteroate synthase"/>
    <property type="match status" value="1"/>
</dbReference>
<dbReference type="CDD" id="cd00739">
    <property type="entry name" value="DHPS"/>
    <property type="match status" value="1"/>
</dbReference>
<dbReference type="GO" id="GO:0004156">
    <property type="term" value="F:dihydropteroate synthase activity"/>
    <property type="evidence" value="ECO:0007669"/>
    <property type="project" value="UniProtKB-EC"/>
</dbReference>
<keyword evidence="9 12" id="KW-0460">Magnesium</keyword>
<evidence type="ECO:0000313" key="14">
    <source>
        <dbReference type="EMBL" id="ESQ92449.1"/>
    </source>
</evidence>
<dbReference type="EMBL" id="AWGB01000013">
    <property type="protein sequence ID" value="ESQ92449.1"/>
    <property type="molecule type" value="Genomic_DNA"/>
</dbReference>
<dbReference type="Proteomes" id="UP000017837">
    <property type="component" value="Unassembled WGS sequence"/>
</dbReference>
<dbReference type="EC" id="2.5.1.15" evidence="5 12"/>
<keyword evidence="7 12" id="KW-0808">Transferase</keyword>
<feature type="domain" description="Pterin-binding" evidence="13">
    <location>
        <begin position="12"/>
        <end position="271"/>
    </location>
</feature>
<comment type="cofactor">
    <cofactor evidence="2 12">
        <name>Mg(2+)</name>
        <dbReference type="ChEBI" id="CHEBI:18420"/>
    </cofactor>
</comment>
<dbReference type="PROSITE" id="PS50972">
    <property type="entry name" value="PTERIN_BINDING"/>
    <property type="match status" value="1"/>
</dbReference>
<dbReference type="InterPro" id="IPR006390">
    <property type="entry name" value="DHP_synth_dom"/>
</dbReference>
<reference evidence="14 15" key="1">
    <citation type="journal article" date="2014" name="Nature">
        <title>Sequential evolution of bacterial morphology by co-option of a developmental regulator.</title>
        <authorList>
            <person name="Jiang C."/>
            <person name="Brown P.J."/>
            <person name="Ducret A."/>
            <person name="Brun Y.V."/>
        </authorList>
    </citation>
    <scope>NUCLEOTIDE SEQUENCE [LARGE SCALE GENOMIC DNA]</scope>
    <source>
        <strain evidence="14 15">DSM 16100</strain>
    </source>
</reference>
<evidence type="ECO:0000256" key="11">
    <source>
        <dbReference type="ARBA" id="ARBA00030193"/>
    </source>
</evidence>
<dbReference type="InterPro" id="IPR011005">
    <property type="entry name" value="Dihydropteroate_synth-like_sf"/>
</dbReference>
<dbReference type="InterPro" id="IPR045031">
    <property type="entry name" value="DHP_synth-like"/>
</dbReference>
<evidence type="ECO:0000256" key="1">
    <source>
        <dbReference type="ARBA" id="ARBA00000012"/>
    </source>
</evidence>
<keyword evidence="15" id="KW-1185">Reference proteome</keyword>
<dbReference type="InterPro" id="IPR000489">
    <property type="entry name" value="Pterin-binding_dom"/>
</dbReference>
<evidence type="ECO:0000256" key="10">
    <source>
        <dbReference type="ARBA" id="ARBA00022909"/>
    </source>
</evidence>
<evidence type="ECO:0000256" key="3">
    <source>
        <dbReference type="ARBA" id="ARBA00004763"/>
    </source>
</evidence>
<dbReference type="PATRIC" id="fig|1121022.4.peg.1754"/>
<organism evidence="14 15">
    <name type="scientific">Asticcacaulis benevestitus DSM 16100 = ATCC BAA-896</name>
    <dbReference type="NCBI Taxonomy" id="1121022"/>
    <lineage>
        <taxon>Bacteria</taxon>
        <taxon>Pseudomonadati</taxon>
        <taxon>Pseudomonadota</taxon>
        <taxon>Alphaproteobacteria</taxon>
        <taxon>Caulobacterales</taxon>
        <taxon>Caulobacteraceae</taxon>
        <taxon>Asticcacaulis</taxon>
    </lineage>
</organism>
<accession>V4PYD7</accession>
<dbReference type="GO" id="GO:0046656">
    <property type="term" value="P:folic acid biosynthetic process"/>
    <property type="evidence" value="ECO:0007669"/>
    <property type="project" value="UniProtKB-KW"/>
</dbReference>
<evidence type="ECO:0000256" key="9">
    <source>
        <dbReference type="ARBA" id="ARBA00022842"/>
    </source>
</evidence>
<dbReference type="AlphaFoldDB" id="V4PYD7"/>
<dbReference type="UniPathway" id="UPA00077">
    <property type="reaction ID" value="UER00156"/>
</dbReference>
<protein>
    <recommendedName>
        <fullName evidence="6 12">Dihydropteroate synthase</fullName>
        <shortName evidence="12">DHPS</shortName>
        <ecNumber evidence="5 12">2.5.1.15</ecNumber>
    </recommendedName>
    <alternativeName>
        <fullName evidence="11 12">Dihydropteroate pyrophosphorylase</fullName>
    </alternativeName>
</protein>
<dbReference type="STRING" id="1121022.GCA_000376105_01255"/>
<sequence length="279" mass="30052">MTLLDLHAAKGPLIMGIVNVTPDSFSDGGRFIGFEHALSHARQLIAEGADVLDIGGESTRPGAHPVTLEEEISRVVPLIAALSGLSDTPISIDTLKPEVAEEAFKAGASIWNDVSALSYTPHSLEAAARSGREVILMHMQGEPRTMQASPYYEDVVAEVESYLLERAEVALRAGVARGHIWLDPGIGFGKTLDHNLALIRATNRLASHGFPLLMAASRKRFIAALEERECAEPAEPELRVGGTLAVHLHSIAKGAKMVRVHDVLAMKQALRLWTALEPS</sequence>
<evidence type="ECO:0000256" key="2">
    <source>
        <dbReference type="ARBA" id="ARBA00001946"/>
    </source>
</evidence>
<evidence type="ECO:0000256" key="12">
    <source>
        <dbReference type="RuleBase" id="RU361205"/>
    </source>
</evidence>
<dbReference type="GO" id="GO:0046654">
    <property type="term" value="P:tetrahydrofolate biosynthetic process"/>
    <property type="evidence" value="ECO:0007669"/>
    <property type="project" value="UniProtKB-UniPathway"/>
</dbReference>
<proteinExistence type="inferred from homology"/>
<evidence type="ECO:0000256" key="6">
    <source>
        <dbReference type="ARBA" id="ARBA00016919"/>
    </source>
</evidence>
<dbReference type="PANTHER" id="PTHR20941:SF1">
    <property type="entry name" value="FOLIC ACID SYNTHESIS PROTEIN FOL1"/>
    <property type="match status" value="1"/>
</dbReference>
<dbReference type="NCBIfam" id="TIGR01496">
    <property type="entry name" value="DHPS"/>
    <property type="match status" value="1"/>
</dbReference>
<comment type="function">
    <text evidence="12">Catalyzes the condensation of para-aminobenzoate (pABA) with 6-hydroxymethyl-7,8-dihydropterin diphosphate (DHPt-PP) to form 7,8-dihydropteroate (H2Pte), the immediate precursor of folate derivatives.</text>
</comment>
<evidence type="ECO:0000256" key="8">
    <source>
        <dbReference type="ARBA" id="ARBA00022723"/>
    </source>
</evidence>
<evidence type="ECO:0000256" key="5">
    <source>
        <dbReference type="ARBA" id="ARBA00012458"/>
    </source>
</evidence>
<dbReference type="Gene3D" id="3.20.20.20">
    <property type="entry name" value="Dihydropteroate synthase-like"/>
    <property type="match status" value="1"/>
</dbReference>
<dbReference type="SUPFAM" id="SSF51717">
    <property type="entry name" value="Dihydropteroate synthetase-like"/>
    <property type="match status" value="1"/>
</dbReference>
<dbReference type="Pfam" id="PF00809">
    <property type="entry name" value="Pterin_bind"/>
    <property type="match status" value="1"/>
</dbReference>
<comment type="caution">
    <text evidence="14">The sequence shown here is derived from an EMBL/GenBank/DDBJ whole genome shotgun (WGS) entry which is preliminary data.</text>
</comment>
<evidence type="ECO:0000256" key="4">
    <source>
        <dbReference type="ARBA" id="ARBA00009503"/>
    </source>
</evidence>
<evidence type="ECO:0000259" key="13">
    <source>
        <dbReference type="PROSITE" id="PS50972"/>
    </source>
</evidence>
<comment type="similarity">
    <text evidence="4 12">Belongs to the DHPS family.</text>
</comment>
<gene>
    <name evidence="14" type="ORF">ABENE_08715</name>
</gene>
<keyword evidence="8 12" id="KW-0479">Metal-binding</keyword>
<comment type="catalytic activity">
    <reaction evidence="1">
        <text>(7,8-dihydropterin-6-yl)methyl diphosphate + 4-aminobenzoate = 7,8-dihydropteroate + diphosphate</text>
        <dbReference type="Rhea" id="RHEA:19949"/>
        <dbReference type="ChEBI" id="CHEBI:17836"/>
        <dbReference type="ChEBI" id="CHEBI:17839"/>
        <dbReference type="ChEBI" id="CHEBI:33019"/>
        <dbReference type="ChEBI" id="CHEBI:72950"/>
        <dbReference type="EC" id="2.5.1.15"/>
    </reaction>
</comment>
<dbReference type="PROSITE" id="PS00793">
    <property type="entry name" value="DHPS_2"/>
    <property type="match status" value="1"/>
</dbReference>
<dbReference type="GO" id="GO:0005829">
    <property type="term" value="C:cytosol"/>
    <property type="evidence" value="ECO:0007669"/>
    <property type="project" value="TreeGrafter"/>
</dbReference>
<name>V4PYD7_9CAUL</name>
<evidence type="ECO:0000256" key="7">
    <source>
        <dbReference type="ARBA" id="ARBA00022679"/>
    </source>
</evidence>
<keyword evidence="10 12" id="KW-0289">Folate biosynthesis</keyword>
<dbReference type="PROSITE" id="PS00792">
    <property type="entry name" value="DHPS_1"/>
    <property type="match status" value="1"/>
</dbReference>
<evidence type="ECO:0000313" key="15">
    <source>
        <dbReference type="Proteomes" id="UP000017837"/>
    </source>
</evidence>